<comment type="caution">
    <text evidence="1">The sequence shown here is derived from an EMBL/GenBank/DDBJ whole genome shotgun (WGS) entry which is preliminary data.</text>
</comment>
<name>A0A031LSV2_9CREN</name>
<accession>A0A031LSV2</accession>
<proteinExistence type="predicted"/>
<dbReference type="InterPro" id="IPR051828">
    <property type="entry name" value="HAD-like_hydrolase_domain"/>
</dbReference>
<evidence type="ECO:0000313" key="1">
    <source>
        <dbReference type="EMBL" id="EZQ10549.1"/>
    </source>
</evidence>
<dbReference type="SFLD" id="SFLDS00003">
    <property type="entry name" value="Haloacid_Dehalogenase"/>
    <property type="match status" value="1"/>
</dbReference>
<dbReference type="EMBL" id="JFZT01000021">
    <property type="protein sequence ID" value="EZQ10549.1"/>
    <property type="molecule type" value="Genomic_DNA"/>
</dbReference>
<dbReference type="SFLD" id="SFLDG01129">
    <property type="entry name" value="C1.5:_HAD__Beta-PGM__Phosphata"/>
    <property type="match status" value="1"/>
</dbReference>
<dbReference type="InterPro" id="IPR036412">
    <property type="entry name" value="HAD-like_sf"/>
</dbReference>
<sequence length="220" mass="25183">MYKAVFSDLGETLVGFTPRTYEVVYNILMESGYELDKKRVYRAYAKVVTSNLYPGSNGTDMLDIRDLLYELNIYPKESLIRKFDGSLKSEETKFLYDDAIDFLEGVKSLGLTLVLVSNATPRALSTVKEFKLDKYFDKMIFSFEVGLIKPNPRIFSKAIDFAGDRAVHIGDMYEADYVGAKSAFIDAILLDRSELYKELKVKKVRNLKDALKEIKKNIEE</sequence>
<dbReference type="Proteomes" id="UP000024332">
    <property type="component" value="Unassembled WGS sequence"/>
</dbReference>
<dbReference type="SUPFAM" id="SSF56784">
    <property type="entry name" value="HAD-like"/>
    <property type="match status" value="1"/>
</dbReference>
<dbReference type="Gene3D" id="1.10.150.660">
    <property type="match status" value="1"/>
</dbReference>
<organism evidence="1 2">
    <name type="scientific">Candidatus Acidianus copahuensis</name>
    <dbReference type="NCBI Taxonomy" id="1160895"/>
    <lineage>
        <taxon>Archaea</taxon>
        <taxon>Thermoproteota</taxon>
        <taxon>Thermoprotei</taxon>
        <taxon>Sulfolobales</taxon>
        <taxon>Sulfolobaceae</taxon>
        <taxon>Acidianus</taxon>
    </lineage>
</organism>
<dbReference type="InterPro" id="IPR023214">
    <property type="entry name" value="HAD_sf"/>
</dbReference>
<dbReference type="STRING" id="1160895.CM19_03680"/>
<dbReference type="AlphaFoldDB" id="A0A031LSV2"/>
<reference evidence="1 2" key="1">
    <citation type="submission" date="2014-03" db="EMBL/GenBank/DDBJ databases">
        <title>Draft genome sequence of the novel thermoacidophilic archaea Acidianus copahuensis ALE1 strain, isolated from Copahue volcanic area in Neuquen Argentina.</title>
        <authorList>
            <person name="Urbieta M.S."/>
            <person name="Rascovan N."/>
            <person name="Castro C."/>
            <person name="Revale S."/>
            <person name="Giaveno M.A."/>
            <person name="Vazquez M.P."/>
            <person name="Donati E.R."/>
        </authorList>
    </citation>
    <scope>NUCLEOTIDE SEQUENCE [LARGE SCALE GENOMIC DNA]</scope>
    <source>
        <strain evidence="1 2">ALE1</strain>
    </source>
</reference>
<gene>
    <name evidence="1" type="ORF">CM19_03680</name>
</gene>
<keyword evidence="2" id="KW-1185">Reference proteome</keyword>
<dbReference type="PANTHER" id="PTHR46191:SF2">
    <property type="entry name" value="HALOACID DEHALOGENASE-LIKE HYDROLASE DOMAIN-CONTAINING PROTEIN 3"/>
    <property type="match status" value="1"/>
</dbReference>
<dbReference type="Gene3D" id="3.40.50.1000">
    <property type="entry name" value="HAD superfamily/HAD-like"/>
    <property type="match status" value="1"/>
</dbReference>
<dbReference type="Pfam" id="PF00702">
    <property type="entry name" value="Hydrolase"/>
    <property type="match status" value="1"/>
</dbReference>
<dbReference type="OrthoDB" id="31229at2157"/>
<evidence type="ECO:0000313" key="2">
    <source>
        <dbReference type="Proteomes" id="UP000024332"/>
    </source>
</evidence>
<dbReference type="PANTHER" id="PTHR46191">
    <property type="match status" value="1"/>
</dbReference>
<dbReference type="RefSeq" id="WP_048099049.1">
    <property type="nucleotide sequence ID" value="NZ_JFZT01000021.1"/>
</dbReference>
<protein>
    <submittedName>
        <fullName evidence="1">2-haloalkanoic acid dehalogenase</fullName>
    </submittedName>
</protein>